<dbReference type="FunCoup" id="G0VC39">
    <property type="interactions" value="120"/>
</dbReference>
<dbReference type="GO" id="GO:0097027">
    <property type="term" value="F:ubiquitin-protein transferase activator activity"/>
    <property type="evidence" value="ECO:0007669"/>
    <property type="project" value="EnsemblFungi"/>
</dbReference>
<feature type="region of interest" description="Disordered" evidence="1">
    <location>
        <begin position="32"/>
        <end position="65"/>
    </location>
</feature>
<keyword evidence="2" id="KW-0812">Transmembrane</keyword>
<sequence>MVSSNITIVATLVIGVLLLKWFFQSDQHPSAQQVNSTQQQQSSTARNTRRPNSGGSSGSNSRGYPVTEDMIQTVQNLAPDLHVEQIKLSLQETGSVETTVERYLNGQTFPYPANFSPSSVNNLNIANTLQPTDPRKVNLIKSENLLTKYHVDLNEFEDIEMDDAKYRELDLDERKRYMIWKARRSMEKRIETDPKLAELLK</sequence>
<evidence type="ECO:0000256" key="1">
    <source>
        <dbReference type="SAM" id="MobiDB-lite"/>
    </source>
</evidence>
<dbReference type="RefSeq" id="XP_003675415.1">
    <property type="nucleotide sequence ID" value="XM_003675367.1"/>
</dbReference>
<keyword evidence="2" id="KW-0472">Membrane</keyword>
<reference key="2">
    <citation type="submission" date="2011-08" db="EMBL/GenBank/DDBJ databases">
        <title>Genome sequence of Naumovozyma castellii.</title>
        <authorList>
            <person name="Gordon J.L."/>
            <person name="Armisen D."/>
            <person name="Proux-Wera E."/>
            <person name="OhEigeartaigh S.S."/>
            <person name="Byrne K.P."/>
            <person name="Wolfe K.H."/>
        </authorList>
    </citation>
    <scope>NUCLEOTIDE SEQUENCE</scope>
    <source>
        <strain>Type strain:CBS 4309</strain>
    </source>
</reference>
<gene>
    <name evidence="4" type="primary">NCAS0C00560</name>
    <name evidence="4" type="ordered locus">NCAS_0C00560</name>
</gene>
<feature type="compositionally biased region" description="Low complexity" evidence="1">
    <location>
        <begin position="32"/>
        <end position="63"/>
    </location>
</feature>
<dbReference type="GO" id="GO:1990389">
    <property type="term" value="C:CUE1-UBC7 ubiquitin-conjugating enzyme complex"/>
    <property type="evidence" value="ECO:0007669"/>
    <property type="project" value="EnsemblFungi"/>
</dbReference>
<feature type="transmembrane region" description="Helical" evidence="2">
    <location>
        <begin position="6"/>
        <end position="23"/>
    </location>
</feature>
<organism evidence="4 5">
    <name type="scientific">Naumovozyma castellii</name>
    <name type="common">Yeast</name>
    <name type="synonym">Saccharomyces castellii</name>
    <dbReference type="NCBI Taxonomy" id="27288"/>
    <lineage>
        <taxon>Eukaryota</taxon>
        <taxon>Fungi</taxon>
        <taxon>Dikarya</taxon>
        <taxon>Ascomycota</taxon>
        <taxon>Saccharomycotina</taxon>
        <taxon>Saccharomycetes</taxon>
        <taxon>Saccharomycetales</taxon>
        <taxon>Saccharomycetaceae</taxon>
        <taxon>Naumovozyma</taxon>
    </lineage>
</organism>
<name>G0VC39_NAUCA</name>
<dbReference type="InterPro" id="IPR041158">
    <property type="entry name" value="Cue1_U7BR"/>
</dbReference>
<dbReference type="InParanoid" id="G0VC39"/>
<dbReference type="InterPro" id="IPR003892">
    <property type="entry name" value="CUE"/>
</dbReference>
<dbReference type="GeneID" id="96902632"/>
<dbReference type="Gene3D" id="1.10.287.4310">
    <property type="match status" value="1"/>
</dbReference>
<dbReference type="STRING" id="1064592.G0VC39"/>
<dbReference type="Pfam" id="PF02845">
    <property type="entry name" value="CUE"/>
    <property type="match status" value="1"/>
</dbReference>
<dbReference type="Proteomes" id="UP000001640">
    <property type="component" value="Chromosome 3"/>
</dbReference>
<protein>
    <recommendedName>
        <fullName evidence="3">CUE domain-containing protein</fullName>
    </recommendedName>
</protein>
<evidence type="ECO:0000313" key="5">
    <source>
        <dbReference type="Proteomes" id="UP000001640"/>
    </source>
</evidence>
<proteinExistence type="predicted"/>
<dbReference type="GO" id="GO:0000837">
    <property type="term" value="C:Doa10p ubiquitin ligase complex"/>
    <property type="evidence" value="ECO:0007669"/>
    <property type="project" value="EnsemblFungi"/>
</dbReference>
<dbReference type="SMART" id="SM00546">
    <property type="entry name" value="CUE"/>
    <property type="match status" value="1"/>
</dbReference>
<accession>G0VC39</accession>
<dbReference type="CDD" id="cd14424">
    <property type="entry name" value="CUE_Cue1p_like"/>
    <property type="match status" value="1"/>
</dbReference>
<evidence type="ECO:0000259" key="3">
    <source>
        <dbReference type="PROSITE" id="PS51140"/>
    </source>
</evidence>
<dbReference type="GO" id="GO:0036503">
    <property type="term" value="P:ERAD pathway"/>
    <property type="evidence" value="ECO:0007669"/>
    <property type="project" value="EnsemblFungi"/>
</dbReference>
<dbReference type="AlphaFoldDB" id="G0VC39"/>
<keyword evidence="2" id="KW-1133">Transmembrane helix</keyword>
<dbReference type="eggNOG" id="ENOG502S35Z">
    <property type="taxonomic scope" value="Eukaryota"/>
</dbReference>
<dbReference type="OMA" id="TVNRFME"/>
<evidence type="ECO:0000256" key="2">
    <source>
        <dbReference type="SAM" id="Phobius"/>
    </source>
</evidence>
<keyword evidence="5" id="KW-1185">Reference proteome</keyword>
<dbReference type="Pfam" id="PF18499">
    <property type="entry name" value="Cue1_U7BR"/>
    <property type="match status" value="1"/>
</dbReference>
<dbReference type="HOGENOM" id="CLU_115919_0_0_1"/>
<dbReference type="GO" id="GO:0000839">
    <property type="term" value="C:Hrd1p ubiquitin ligase ERAD-L complex"/>
    <property type="evidence" value="ECO:0007669"/>
    <property type="project" value="EnsemblFungi"/>
</dbReference>
<feature type="domain" description="CUE" evidence="3">
    <location>
        <begin position="66"/>
        <end position="108"/>
    </location>
</feature>
<dbReference type="Gene3D" id="1.10.8.10">
    <property type="entry name" value="DNA helicase RuvA subunit, C-terminal domain"/>
    <property type="match status" value="1"/>
</dbReference>
<dbReference type="PROSITE" id="PS51140">
    <property type="entry name" value="CUE"/>
    <property type="match status" value="1"/>
</dbReference>
<dbReference type="GO" id="GO:0043130">
    <property type="term" value="F:ubiquitin binding"/>
    <property type="evidence" value="ECO:0007669"/>
    <property type="project" value="EnsemblFungi"/>
</dbReference>
<reference evidence="4 5" key="1">
    <citation type="journal article" date="2011" name="Proc. Natl. Acad. Sci. U.S.A.">
        <title>Evolutionary erosion of yeast sex chromosomes by mating-type switching accidents.</title>
        <authorList>
            <person name="Gordon J.L."/>
            <person name="Armisen D."/>
            <person name="Proux-Wera E."/>
            <person name="Oheigeartaigh S.S."/>
            <person name="Byrne K.P."/>
            <person name="Wolfe K.H."/>
        </authorList>
    </citation>
    <scope>NUCLEOTIDE SEQUENCE [LARGE SCALE GENOMIC DNA]</scope>
    <source>
        <strain evidence="5">ATCC 76901 / BCRC 22586 / CBS 4309 / NBRC 1992 / NRRL Y-12630</strain>
    </source>
</reference>
<dbReference type="KEGG" id="ncs:NCAS_0C00560"/>
<dbReference type="OrthoDB" id="3824970at2759"/>
<dbReference type="EMBL" id="HE576754">
    <property type="protein sequence ID" value="CCC69046.1"/>
    <property type="molecule type" value="Genomic_DNA"/>
</dbReference>
<dbReference type="GO" id="GO:0097051">
    <property type="term" value="P:establishment of protein localization to endoplasmic reticulum membrane"/>
    <property type="evidence" value="ECO:0007669"/>
    <property type="project" value="EnsemblFungi"/>
</dbReference>
<evidence type="ECO:0000313" key="4">
    <source>
        <dbReference type="EMBL" id="CCC69046.1"/>
    </source>
</evidence>